<reference evidence="1" key="1">
    <citation type="journal article" date="2014" name="Int. J. Syst. Evol. Microbiol.">
        <title>Complete genome sequence of Corynebacterium casei LMG S-19264T (=DSM 44701T), isolated from a smear-ripened cheese.</title>
        <authorList>
            <consortium name="US DOE Joint Genome Institute (JGI-PGF)"/>
            <person name="Walter F."/>
            <person name="Albersmeier A."/>
            <person name="Kalinowski J."/>
            <person name="Ruckert C."/>
        </authorList>
    </citation>
    <scope>NUCLEOTIDE SEQUENCE</scope>
    <source>
        <strain evidence="1">CCM 7086</strain>
    </source>
</reference>
<name>A0A8J2UL89_9BURK</name>
<evidence type="ECO:0000313" key="2">
    <source>
        <dbReference type="Proteomes" id="UP000620266"/>
    </source>
</evidence>
<protein>
    <recommendedName>
        <fullName evidence="3">DUF3460 domain-containing protein</fullName>
    </recommendedName>
</protein>
<proteinExistence type="predicted"/>
<gene>
    <name evidence="1" type="ORF">GCM10007205_20060</name>
</gene>
<dbReference type="RefSeq" id="WP_188396062.1">
    <property type="nucleotide sequence ID" value="NZ_BMCG01000003.1"/>
</dbReference>
<comment type="caution">
    <text evidence="1">The sequence shown here is derived from an EMBL/GenBank/DDBJ whole genome shotgun (WGS) entry which is preliminary data.</text>
</comment>
<organism evidence="1 2">
    <name type="scientific">Oxalicibacterium flavum</name>
    <dbReference type="NCBI Taxonomy" id="179467"/>
    <lineage>
        <taxon>Bacteria</taxon>
        <taxon>Pseudomonadati</taxon>
        <taxon>Pseudomonadota</taxon>
        <taxon>Betaproteobacteria</taxon>
        <taxon>Burkholderiales</taxon>
        <taxon>Oxalobacteraceae</taxon>
        <taxon>Oxalicibacterium</taxon>
    </lineage>
</organism>
<dbReference type="Pfam" id="PF11943">
    <property type="entry name" value="DUF3460"/>
    <property type="match status" value="1"/>
</dbReference>
<accession>A0A8J2UL89</accession>
<evidence type="ECO:0008006" key="3">
    <source>
        <dbReference type="Google" id="ProtNLM"/>
    </source>
</evidence>
<dbReference type="EMBL" id="BMCG01000003">
    <property type="protein sequence ID" value="GGC10858.1"/>
    <property type="molecule type" value="Genomic_DNA"/>
</dbReference>
<keyword evidence="2" id="KW-1185">Reference proteome</keyword>
<dbReference type="Proteomes" id="UP000620266">
    <property type="component" value="Unassembled WGS sequence"/>
</dbReference>
<sequence>MVFSKNHYHYQSEATKFIEELKQKNPNLEESQRQGRALLWDKSPIDLDQFERAKASRVKQQAYVYQNKVR</sequence>
<dbReference type="InterPro" id="IPR021853">
    <property type="entry name" value="DUF3460"/>
</dbReference>
<reference evidence="1" key="2">
    <citation type="submission" date="2020-09" db="EMBL/GenBank/DDBJ databases">
        <authorList>
            <person name="Sun Q."/>
            <person name="Sedlacek I."/>
        </authorList>
    </citation>
    <scope>NUCLEOTIDE SEQUENCE</scope>
    <source>
        <strain evidence="1">CCM 7086</strain>
    </source>
</reference>
<dbReference type="AlphaFoldDB" id="A0A8J2UL89"/>
<evidence type="ECO:0000313" key="1">
    <source>
        <dbReference type="EMBL" id="GGC10858.1"/>
    </source>
</evidence>